<evidence type="ECO:0000313" key="4">
    <source>
        <dbReference type="Proteomes" id="UP000001350"/>
    </source>
</evidence>
<dbReference type="InterPro" id="IPR029044">
    <property type="entry name" value="Nucleotide-diphossugar_trans"/>
</dbReference>
<dbReference type="GeneID" id="84058107"/>
<sequence length="308" mass="34448">MSKEGSSNENIETNISKDLVTVVLCTLNEEEGIGKVLDDLKANGYENILVIDGYSTDATVKIARERGARVIYQHWSGKAGAVKTALDYVDTPYVAFLDADATYPPKELDKLILHVPKYVEIIGKRSKENIPLLHRFGNALINKLFALIFSVDVGDVLSGMYVLHTNLAKTLNLNSKGFEIEIEIVSQMVQRGKVTYVDIRYEKRRGKRKLSSFKDGMKIVSYLIKMAKDYNPILFFSIIASIFLFPGLITLGYTFIDYLLHGIFHSGYALMGTALTLVGVQGFLTAGTATILKRIEYHILHNNNSRVQ</sequence>
<protein>
    <submittedName>
        <fullName evidence="3">Glycosyl transferase family 2</fullName>
    </submittedName>
</protein>
<proteinExistence type="predicted"/>
<feature type="transmembrane region" description="Helical" evidence="1">
    <location>
        <begin position="268"/>
        <end position="292"/>
    </location>
</feature>
<dbReference type="InterPro" id="IPR050256">
    <property type="entry name" value="Glycosyltransferase_2"/>
</dbReference>
<dbReference type="PANTHER" id="PTHR48090">
    <property type="entry name" value="UNDECAPRENYL-PHOSPHATE 4-DEOXY-4-FORMAMIDO-L-ARABINOSE TRANSFERASE-RELATED"/>
    <property type="match status" value="1"/>
</dbReference>
<evidence type="ECO:0000313" key="3">
    <source>
        <dbReference type="EMBL" id="ACP37472.1"/>
    </source>
</evidence>
<gene>
    <name evidence="3" type="ordered locus">M1425_0648</name>
</gene>
<keyword evidence="3" id="KW-0808">Transferase</keyword>
<accession>C3MVN5</accession>
<dbReference type="GO" id="GO:0016740">
    <property type="term" value="F:transferase activity"/>
    <property type="evidence" value="ECO:0007669"/>
    <property type="project" value="UniProtKB-KW"/>
</dbReference>
<feature type="transmembrane region" description="Helical" evidence="1">
    <location>
        <begin position="233"/>
        <end position="256"/>
    </location>
</feature>
<dbReference type="Gene3D" id="3.90.550.10">
    <property type="entry name" value="Spore Coat Polysaccharide Biosynthesis Protein SpsA, Chain A"/>
    <property type="match status" value="1"/>
</dbReference>
<dbReference type="HOGENOM" id="CLU_033536_7_3_2"/>
<dbReference type="SUPFAM" id="SSF53448">
    <property type="entry name" value="Nucleotide-diphospho-sugar transferases"/>
    <property type="match status" value="1"/>
</dbReference>
<dbReference type="AlphaFoldDB" id="C3MVN5"/>
<reference evidence="3 4" key="1">
    <citation type="journal article" date="2009" name="Proc. Natl. Acad. Sci. U.S.A.">
        <title>Biogeography of the Sulfolobus islandicus pan-genome.</title>
        <authorList>
            <person name="Reno M.L."/>
            <person name="Held N.L."/>
            <person name="Fields C.J."/>
            <person name="Burke P.V."/>
            <person name="Whitaker R.J."/>
        </authorList>
    </citation>
    <scope>NUCLEOTIDE SEQUENCE [LARGE SCALE GENOMIC DNA]</scope>
    <source>
        <strain evidence="4">M.14.25 / Kamchatka #1</strain>
    </source>
</reference>
<dbReference type="CAZy" id="GT2">
    <property type="family name" value="Glycosyltransferase Family 2"/>
</dbReference>
<feature type="domain" description="Glycosyltransferase 2-like" evidence="2">
    <location>
        <begin position="21"/>
        <end position="123"/>
    </location>
</feature>
<dbReference type="CDD" id="cd04179">
    <property type="entry name" value="DPM_DPG-synthase_like"/>
    <property type="match status" value="1"/>
</dbReference>
<evidence type="ECO:0000259" key="2">
    <source>
        <dbReference type="Pfam" id="PF00535"/>
    </source>
</evidence>
<organism evidence="3 4">
    <name type="scientific">Saccharolobus islandicus (strain M.14.25 / Kamchatka #1)</name>
    <name type="common">Sulfolobus islandicus</name>
    <dbReference type="NCBI Taxonomy" id="427317"/>
    <lineage>
        <taxon>Archaea</taxon>
        <taxon>Thermoproteota</taxon>
        <taxon>Thermoprotei</taxon>
        <taxon>Sulfolobales</taxon>
        <taxon>Sulfolobaceae</taxon>
        <taxon>Saccharolobus</taxon>
    </lineage>
</organism>
<dbReference type="Pfam" id="PF00535">
    <property type="entry name" value="Glycos_transf_2"/>
    <property type="match status" value="1"/>
</dbReference>
<name>C3MVN5_SACI4</name>
<dbReference type="RefSeq" id="WP_012710746.1">
    <property type="nucleotide sequence ID" value="NC_012588.1"/>
</dbReference>
<keyword evidence="1" id="KW-0812">Transmembrane</keyword>
<keyword evidence="1" id="KW-1133">Transmembrane helix</keyword>
<keyword evidence="1" id="KW-0472">Membrane</keyword>
<dbReference type="PANTHER" id="PTHR48090:SF7">
    <property type="entry name" value="RFBJ PROTEIN"/>
    <property type="match status" value="1"/>
</dbReference>
<dbReference type="KEGG" id="sia:M1425_0648"/>
<evidence type="ECO:0000256" key="1">
    <source>
        <dbReference type="SAM" id="Phobius"/>
    </source>
</evidence>
<dbReference type="InterPro" id="IPR001173">
    <property type="entry name" value="Glyco_trans_2-like"/>
</dbReference>
<dbReference type="Proteomes" id="UP000001350">
    <property type="component" value="Chromosome"/>
</dbReference>
<dbReference type="EMBL" id="CP001400">
    <property type="protein sequence ID" value="ACP37472.1"/>
    <property type="molecule type" value="Genomic_DNA"/>
</dbReference>